<reference evidence="2" key="1">
    <citation type="submission" date="2018-11" db="EMBL/GenBank/DDBJ databases">
        <authorList>
            <person name="Alioto T."/>
            <person name="Alioto T."/>
        </authorList>
    </citation>
    <scope>NUCLEOTIDE SEQUENCE</scope>
</reference>
<accession>A0A8B6GP56</accession>
<evidence type="ECO:0000313" key="3">
    <source>
        <dbReference type="Proteomes" id="UP000596742"/>
    </source>
</evidence>
<dbReference type="OrthoDB" id="5976910at2759"/>
<comment type="caution">
    <text evidence="2">The sequence shown here is derived from an EMBL/GenBank/DDBJ whole genome shotgun (WGS) entry which is preliminary data.</text>
</comment>
<dbReference type="InterPro" id="IPR011598">
    <property type="entry name" value="bHLH_dom"/>
</dbReference>
<dbReference type="PANTHER" id="PTHR23349:SF111">
    <property type="entry name" value="BHLH DOMAIN-CONTAINING PROTEIN"/>
    <property type="match status" value="1"/>
</dbReference>
<dbReference type="InterPro" id="IPR050283">
    <property type="entry name" value="E-box_TF_Regulators"/>
</dbReference>
<evidence type="ECO:0000259" key="1">
    <source>
        <dbReference type="PROSITE" id="PS50888"/>
    </source>
</evidence>
<dbReference type="GO" id="GO:0000981">
    <property type="term" value="F:DNA-binding transcription factor activity, RNA polymerase II-specific"/>
    <property type="evidence" value="ECO:0007669"/>
    <property type="project" value="TreeGrafter"/>
</dbReference>
<evidence type="ECO:0000313" key="2">
    <source>
        <dbReference type="EMBL" id="VDI66471.1"/>
    </source>
</evidence>
<dbReference type="EMBL" id="UYJE01008712">
    <property type="protein sequence ID" value="VDI66471.1"/>
    <property type="molecule type" value="Genomic_DNA"/>
</dbReference>
<protein>
    <submittedName>
        <fullName evidence="2">Achaete-scute complex protein</fullName>
    </submittedName>
</protein>
<sequence>MYNLNNANSSEYRIDRNFRERHRVRKISHVFEELKGKLPEEWTSRKMSKAEILRKTIKYIRYLTNAVQEQDKTEENKDIHSKELTFQMSENYSSAERFCSNFSNHRNNELDRDSLLQWLESACASDVA</sequence>
<proteinExistence type="predicted"/>
<dbReference type="GO" id="GO:0000977">
    <property type="term" value="F:RNA polymerase II transcription regulatory region sequence-specific DNA binding"/>
    <property type="evidence" value="ECO:0007669"/>
    <property type="project" value="TreeGrafter"/>
</dbReference>
<dbReference type="AlphaFoldDB" id="A0A8B6GP56"/>
<dbReference type="SUPFAM" id="SSF47459">
    <property type="entry name" value="HLH, helix-loop-helix DNA-binding domain"/>
    <property type="match status" value="1"/>
</dbReference>
<keyword evidence="3" id="KW-1185">Reference proteome</keyword>
<dbReference type="PANTHER" id="PTHR23349">
    <property type="entry name" value="BASIC HELIX-LOOP-HELIX TRANSCRIPTION FACTOR, TWIST"/>
    <property type="match status" value="1"/>
</dbReference>
<dbReference type="GO" id="GO:0046983">
    <property type="term" value="F:protein dimerization activity"/>
    <property type="evidence" value="ECO:0007669"/>
    <property type="project" value="InterPro"/>
</dbReference>
<dbReference type="PROSITE" id="PS50888">
    <property type="entry name" value="BHLH"/>
    <property type="match status" value="1"/>
</dbReference>
<dbReference type="Pfam" id="PF00010">
    <property type="entry name" value="HLH"/>
    <property type="match status" value="1"/>
</dbReference>
<feature type="domain" description="BHLH" evidence="1">
    <location>
        <begin position="11"/>
        <end position="63"/>
    </location>
</feature>
<dbReference type="Proteomes" id="UP000596742">
    <property type="component" value="Unassembled WGS sequence"/>
</dbReference>
<organism evidence="2 3">
    <name type="scientific">Mytilus galloprovincialis</name>
    <name type="common">Mediterranean mussel</name>
    <dbReference type="NCBI Taxonomy" id="29158"/>
    <lineage>
        <taxon>Eukaryota</taxon>
        <taxon>Metazoa</taxon>
        <taxon>Spiralia</taxon>
        <taxon>Lophotrochozoa</taxon>
        <taxon>Mollusca</taxon>
        <taxon>Bivalvia</taxon>
        <taxon>Autobranchia</taxon>
        <taxon>Pteriomorphia</taxon>
        <taxon>Mytilida</taxon>
        <taxon>Mytiloidea</taxon>
        <taxon>Mytilidae</taxon>
        <taxon>Mytilinae</taxon>
        <taxon>Mytilus</taxon>
    </lineage>
</organism>
<dbReference type="Gene3D" id="4.10.280.10">
    <property type="entry name" value="Helix-loop-helix DNA-binding domain"/>
    <property type="match status" value="1"/>
</dbReference>
<dbReference type="GO" id="GO:0032502">
    <property type="term" value="P:developmental process"/>
    <property type="evidence" value="ECO:0007669"/>
    <property type="project" value="TreeGrafter"/>
</dbReference>
<dbReference type="InterPro" id="IPR036638">
    <property type="entry name" value="HLH_DNA-bd_sf"/>
</dbReference>
<name>A0A8B6GP56_MYTGA</name>
<gene>
    <name evidence="2" type="ORF">MGAL_10B067380</name>
</gene>
<dbReference type="SMART" id="SM00353">
    <property type="entry name" value="HLH"/>
    <property type="match status" value="1"/>
</dbReference>